<feature type="transmembrane region" description="Helical" evidence="6">
    <location>
        <begin position="55"/>
        <end position="76"/>
    </location>
</feature>
<gene>
    <name evidence="7" type="ORF">WDU99_05495</name>
</gene>
<comment type="caution">
    <text evidence="7">The sequence shown here is derived from an EMBL/GenBank/DDBJ whole genome shotgun (WGS) entry which is preliminary data.</text>
</comment>
<feature type="transmembrane region" description="Helical" evidence="6">
    <location>
        <begin position="258"/>
        <end position="275"/>
    </location>
</feature>
<proteinExistence type="predicted"/>
<feature type="transmembrane region" description="Helical" evidence="6">
    <location>
        <begin position="231"/>
        <end position="252"/>
    </location>
</feature>
<keyword evidence="2" id="KW-1003">Cell membrane</keyword>
<dbReference type="CDD" id="cd06581">
    <property type="entry name" value="TM_PBP1_LivM_like"/>
    <property type="match status" value="1"/>
</dbReference>
<dbReference type="RefSeq" id="WP_337331436.1">
    <property type="nucleotide sequence ID" value="NZ_JBBDGM010000004.1"/>
</dbReference>
<evidence type="ECO:0000256" key="3">
    <source>
        <dbReference type="ARBA" id="ARBA00022692"/>
    </source>
</evidence>
<evidence type="ECO:0000256" key="6">
    <source>
        <dbReference type="SAM" id="Phobius"/>
    </source>
</evidence>
<name>A0ABU8L9N4_9MICO</name>
<feature type="transmembrane region" description="Helical" evidence="6">
    <location>
        <begin position="83"/>
        <end position="100"/>
    </location>
</feature>
<sequence>MTTRESIVTTTSDMTPTFQVARQPRWRQLIVPAVAVGIGALALVWAGGSGFRQDLLVMVAVYALIALGMYIPFVMAGSMSMAYAAYAAIGAYSVAIVTTETSLPPLLGWLIGPLISATVAVILGLLTRRLSGFYLAAVTLLFSMAFEPWVIALEPITGGSAGIGGIPIPTLFGWEAPRLVMIAIALMLVIVVAALVDRIRTGAWGVTVRTMRDVPSAVEAMGTRTTTLTTVTLAVGAAVASLAGALFVSFMLSITPETFTLSIVFMALFVPLIGGQASAWGCVIGAIVVIQLTANMPASFEGSGQLVLAIGVLLILLVAPAGLIGYAQALIAWVRRRFGKERP</sequence>
<dbReference type="InterPro" id="IPR043428">
    <property type="entry name" value="LivM-like"/>
</dbReference>
<feature type="transmembrane region" description="Helical" evidence="6">
    <location>
        <begin position="106"/>
        <end position="126"/>
    </location>
</feature>
<evidence type="ECO:0000256" key="5">
    <source>
        <dbReference type="ARBA" id="ARBA00023136"/>
    </source>
</evidence>
<feature type="transmembrane region" description="Helical" evidence="6">
    <location>
        <begin position="306"/>
        <end position="334"/>
    </location>
</feature>
<dbReference type="Pfam" id="PF02653">
    <property type="entry name" value="BPD_transp_2"/>
    <property type="match status" value="1"/>
</dbReference>
<feature type="transmembrane region" description="Helical" evidence="6">
    <location>
        <begin position="179"/>
        <end position="196"/>
    </location>
</feature>
<dbReference type="Proteomes" id="UP001371224">
    <property type="component" value="Unassembled WGS sequence"/>
</dbReference>
<keyword evidence="8" id="KW-1185">Reference proteome</keyword>
<comment type="subcellular location">
    <subcellularLocation>
        <location evidence="1">Cell membrane</location>
        <topology evidence="1">Multi-pass membrane protein</topology>
    </subcellularLocation>
</comment>
<evidence type="ECO:0000256" key="4">
    <source>
        <dbReference type="ARBA" id="ARBA00022989"/>
    </source>
</evidence>
<feature type="transmembrane region" description="Helical" evidence="6">
    <location>
        <begin position="29"/>
        <end position="49"/>
    </location>
</feature>
<evidence type="ECO:0000256" key="1">
    <source>
        <dbReference type="ARBA" id="ARBA00004651"/>
    </source>
</evidence>
<organism evidence="7 8">
    <name type="scientific">Microbacterium bandirmense</name>
    <dbReference type="NCBI Taxonomy" id="3122050"/>
    <lineage>
        <taxon>Bacteria</taxon>
        <taxon>Bacillati</taxon>
        <taxon>Actinomycetota</taxon>
        <taxon>Actinomycetes</taxon>
        <taxon>Micrococcales</taxon>
        <taxon>Microbacteriaceae</taxon>
        <taxon>Microbacterium</taxon>
    </lineage>
</organism>
<evidence type="ECO:0000256" key="2">
    <source>
        <dbReference type="ARBA" id="ARBA00022475"/>
    </source>
</evidence>
<evidence type="ECO:0000313" key="7">
    <source>
        <dbReference type="EMBL" id="MEJ1087765.1"/>
    </source>
</evidence>
<keyword evidence="4 6" id="KW-1133">Transmembrane helix</keyword>
<evidence type="ECO:0000313" key="8">
    <source>
        <dbReference type="Proteomes" id="UP001371224"/>
    </source>
</evidence>
<protein>
    <submittedName>
        <fullName evidence="7">Branched-chain amino acid ABC transporter permease</fullName>
    </submittedName>
</protein>
<dbReference type="PANTHER" id="PTHR30482:SF1">
    <property type="entry name" value="BRANCHED-CHAIN AMINO ACID TRANSPORT PERMEASE PROTEIN LIVM-RELATED"/>
    <property type="match status" value="1"/>
</dbReference>
<dbReference type="PANTHER" id="PTHR30482">
    <property type="entry name" value="HIGH-AFFINITY BRANCHED-CHAIN AMINO ACID TRANSPORT SYSTEM PERMEASE"/>
    <property type="match status" value="1"/>
</dbReference>
<keyword evidence="3 6" id="KW-0812">Transmembrane</keyword>
<feature type="transmembrane region" description="Helical" evidence="6">
    <location>
        <begin position="133"/>
        <end position="151"/>
    </location>
</feature>
<accession>A0ABU8L9N4</accession>
<keyword evidence="5 6" id="KW-0472">Membrane</keyword>
<dbReference type="EMBL" id="JBBDGM010000004">
    <property type="protein sequence ID" value="MEJ1087765.1"/>
    <property type="molecule type" value="Genomic_DNA"/>
</dbReference>
<dbReference type="InterPro" id="IPR001851">
    <property type="entry name" value="ABC_transp_permease"/>
</dbReference>
<reference evidence="7 8" key="1">
    <citation type="submission" date="2024-02" db="EMBL/GenBank/DDBJ databases">
        <authorList>
            <person name="Saticioglu I.B."/>
        </authorList>
    </citation>
    <scope>NUCLEOTIDE SEQUENCE [LARGE SCALE GENOMIC DNA]</scope>
    <source>
        <strain evidence="7 8">Mu-80</strain>
    </source>
</reference>